<keyword evidence="2" id="KW-1185">Reference proteome</keyword>
<proteinExistence type="predicted"/>
<dbReference type="EMBL" id="CAAALY010253376">
    <property type="protein sequence ID" value="VEL36860.1"/>
    <property type="molecule type" value="Genomic_DNA"/>
</dbReference>
<evidence type="ECO:0000313" key="1">
    <source>
        <dbReference type="EMBL" id="VEL36860.1"/>
    </source>
</evidence>
<accession>A0A3S5B0F0</accession>
<dbReference type="Proteomes" id="UP000784294">
    <property type="component" value="Unassembled WGS sequence"/>
</dbReference>
<protein>
    <submittedName>
        <fullName evidence="1">Uncharacterized protein</fullName>
    </submittedName>
</protein>
<organism evidence="1 2">
    <name type="scientific">Protopolystoma xenopodis</name>
    <dbReference type="NCBI Taxonomy" id="117903"/>
    <lineage>
        <taxon>Eukaryota</taxon>
        <taxon>Metazoa</taxon>
        <taxon>Spiralia</taxon>
        <taxon>Lophotrochozoa</taxon>
        <taxon>Platyhelminthes</taxon>
        <taxon>Monogenea</taxon>
        <taxon>Polyopisthocotylea</taxon>
        <taxon>Polystomatidea</taxon>
        <taxon>Polystomatidae</taxon>
        <taxon>Protopolystoma</taxon>
    </lineage>
</organism>
<name>A0A3S5B0F0_9PLAT</name>
<sequence length="71" mass="8127">MVLRMTRLTDDADYHAGETLGNVPRPRFNFGNDDADNGLRTRCVLLCLPANMTMLRKKGQTTSIQMFFVYK</sequence>
<dbReference type="AlphaFoldDB" id="A0A3S5B0F0"/>
<evidence type="ECO:0000313" key="2">
    <source>
        <dbReference type="Proteomes" id="UP000784294"/>
    </source>
</evidence>
<reference evidence="1" key="1">
    <citation type="submission" date="2018-11" db="EMBL/GenBank/DDBJ databases">
        <authorList>
            <consortium name="Pathogen Informatics"/>
        </authorList>
    </citation>
    <scope>NUCLEOTIDE SEQUENCE</scope>
</reference>
<comment type="caution">
    <text evidence="1">The sequence shown here is derived from an EMBL/GenBank/DDBJ whole genome shotgun (WGS) entry which is preliminary data.</text>
</comment>
<gene>
    <name evidence="1" type="ORF">PXEA_LOCUS30300</name>
</gene>